<dbReference type="InterPro" id="IPR041305">
    <property type="entry name" value="IL4_i_Ig"/>
</dbReference>
<accession>A0A183N5C3</accession>
<dbReference type="Proteomes" id="UP000277204">
    <property type="component" value="Unassembled WGS sequence"/>
</dbReference>
<protein>
    <submittedName>
        <fullName evidence="1">Uncharacterized protein</fullName>
    </submittedName>
</protein>
<dbReference type="Pfam" id="PF18258">
    <property type="entry name" value="IL4_i_Ig"/>
    <property type="match status" value="1"/>
</dbReference>
<gene>
    <name evidence="1" type="ORF">SMRZ_LOCUS23497</name>
</gene>
<proteinExistence type="predicted"/>
<dbReference type="AlphaFoldDB" id="A0A183N5C3"/>
<evidence type="ECO:0000313" key="2">
    <source>
        <dbReference type="Proteomes" id="UP000277204"/>
    </source>
</evidence>
<reference evidence="1 2" key="1">
    <citation type="submission" date="2018-11" db="EMBL/GenBank/DDBJ databases">
        <authorList>
            <consortium name="Pathogen Informatics"/>
        </authorList>
    </citation>
    <scope>NUCLEOTIDE SEQUENCE [LARGE SCALE GENOMIC DNA]</scope>
    <source>
        <strain evidence="1 2">Zambia</strain>
    </source>
</reference>
<sequence>MRQSTNSSQEQNEKAMSANSMFLIALLSYTLINQLGITKSDSCKYCLRLYDGTYESGPYTEVYKSVGSLSPPWIPGSVCVPLIHDSKGQPPYWRIYEGVNYSGANTAIGHGSCIDDFKKSGLRRISSIQKCVYKENGTVECIRRSLIKSNEKLEIINIQTSLHNNKNNNNLHQHCEFHQFNDSSNNRLHNQNDIQELNINPTIYPEQNEKAMSANSMFLIALLSFTLINQLGITKSNSCKYCLRLYDGTYESGPYTDLYKSVGSLSPPCIPGSVCVPLIHDSKGQPPY</sequence>
<organism evidence="1 2">
    <name type="scientific">Schistosoma margrebowiei</name>
    <dbReference type="NCBI Taxonomy" id="48269"/>
    <lineage>
        <taxon>Eukaryota</taxon>
        <taxon>Metazoa</taxon>
        <taxon>Spiralia</taxon>
        <taxon>Lophotrochozoa</taxon>
        <taxon>Platyhelminthes</taxon>
        <taxon>Trematoda</taxon>
        <taxon>Digenea</taxon>
        <taxon>Strigeidida</taxon>
        <taxon>Schistosomatoidea</taxon>
        <taxon>Schistosomatidae</taxon>
        <taxon>Schistosoma</taxon>
    </lineage>
</organism>
<keyword evidence="2" id="KW-1185">Reference proteome</keyword>
<dbReference type="Gene3D" id="2.60.20.10">
    <property type="entry name" value="Crystallins"/>
    <property type="match status" value="2"/>
</dbReference>
<name>A0A183N5C3_9TREM</name>
<evidence type="ECO:0000313" key="1">
    <source>
        <dbReference type="EMBL" id="VDP47486.1"/>
    </source>
</evidence>
<dbReference type="EMBL" id="UZAI01019755">
    <property type="protein sequence ID" value="VDP47486.1"/>
    <property type="molecule type" value="Genomic_DNA"/>
</dbReference>